<dbReference type="EnsemblMetazoa" id="PPAI000709-RA">
    <property type="protein sequence ID" value="PPAI000709-PA"/>
    <property type="gene ID" value="PPAI000709"/>
</dbReference>
<dbReference type="InterPro" id="IPR043504">
    <property type="entry name" value="Peptidase_S1_PA_chymotrypsin"/>
</dbReference>
<dbReference type="InterPro" id="IPR009003">
    <property type="entry name" value="Peptidase_S1_PA"/>
</dbReference>
<comment type="similarity">
    <text evidence="3">Belongs to the peptidase S1 family. CLIP subfamily.</text>
</comment>
<dbReference type="VEuPathDB" id="VectorBase:PPAI000709"/>
<dbReference type="InterPro" id="IPR051487">
    <property type="entry name" value="Ser/Thr_Proteases_Immune/Dev"/>
</dbReference>
<dbReference type="EMBL" id="AJVK01009807">
    <property type="status" value="NOT_ANNOTATED_CDS"/>
    <property type="molecule type" value="Genomic_DNA"/>
</dbReference>
<reference evidence="4" key="1">
    <citation type="submission" date="2022-08" db="UniProtKB">
        <authorList>
            <consortium name="EnsemblMetazoa"/>
        </authorList>
    </citation>
    <scope>IDENTIFICATION</scope>
    <source>
        <strain evidence="4">Israel</strain>
    </source>
</reference>
<dbReference type="FunFam" id="2.40.10.10:FF:000068">
    <property type="entry name" value="transmembrane protease serine 2"/>
    <property type="match status" value="1"/>
</dbReference>
<dbReference type="GO" id="GO:0004252">
    <property type="term" value="F:serine-type endopeptidase activity"/>
    <property type="evidence" value="ECO:0007669"/>
    <property type="project" value="InterPro"/>
</dbReference>
<dbReference type="GO" id="GO:0006508">
    <property type="term" value="P:proteolysis"/>
    <property type="evidence" value="ECO:0007669"/>
    <property type="project" value="InterPro"/>
</dbReference>
<accession>A0A1B0D037</accession>
<dbReference type="PANTHER" id="PTHR24256">
    <property type="entry name" value="TRYPTASE-RELATED"/>
    <property type="match status" value="1"/>
</dbReference>
<keyword evidence="5" id="KW-1185">Reference proteome</keyword>
<evidence type="ECO:0000313" key="5">
    <source>
        <dbReference type="Proteomes" id="UP000092462"/>
    </source>
</evidence>
<organism evidence="4 5">
    <name type="scientific">Phlebotomus papatasi</name>
    <name type="common">Sandfly</name>
    <dbReference type="NCBI Taxonomy" id="29031"/>
    <lineage>
        <taxon>Eukaryota</taxon>
        <taxon>Metazoa</taxon>
        <taxon>Ecdysozoa</taxon>
        <taxon>Arthropoda</taxon>
        <taxon>Hexapoda</taxon>
        <taxon>Insecta</taxon>
        <taxon>Pterygota</taxon>
        <taxon>Neoptera</taxon>
        <taxon>Endopterygota</taxon>
        <taxon>Diptera</taxon>
        <taxon>Nematocera</taxon>
        <taxon>Psychodoidea</taxon>
        <taxon>Psychodidae</taxon>
        <taxon>Phlebotomus</taxon>
        <taxon>Phlebotomus</taxon>
    </lineage>
</organism>
<keyword evidence="2" id="KW-0325">Glycoprotein</keyword>
<evidence type="ECO:0000256" key="1">
    <source>
        <dbReference type="ARBA" id="ARBA00023157"/>
    </source>
</evidence>
<evidence type="ECO:0000256" key="2">
    <source>
        <dbReference type="ARBA" id="ARBA00023180"/>
    </source>
</evidence>
<proteinExistence type="inferred from homology"/>
<name>A0A1B0D037_PHLPP</name>
<dbReference type="SUPFAM" id="SSF50494">
    <property type="entry name" value="Trypsin-like serine proteases"/>
    <property type="match status" value="1"/>
</dbReference>
<evidence type="ECO:0000256" key="3">
    <source>
        <dbReference type="ARBA" id="ARBA00024195"/>
    </source>
</evidence>
<keyword evidence="1" id="KW-1015">Disulfide bond</keyword>
<dbReference type="Proteomes" id="UP000092462">
    <property type="component" value="Unassembled WGS sequence"/>
</dbReference>
<dbReference type="InterPro" id="IPR001254">
    <property type="entry name" value="Trypsin_dom"/>
</dbReference>
<dbReference type="AlphaFoldDB" id="A0A1B0D037"/>
<dbReference type="Gene3D" id="2.40.10.10">
    <property type="entry name" value="Trypsin-like serine proteases"/>
    <property type="match status" value="1"/>
</dbReference>
<sequence>MALIMSIGIKPEKHQTGTLINDRYILTSATQLFGHTPHMYKVALGIHLMCQNEFTSTIYSVQEIIIHPAFYNTTSLNNIALLKISVPVLFSHHITPICLPSP</sequence>
<dbReference type="Pfam" id="PF00089">
    <property type="entry name" value="Trypsin"/>
    <property type="match status" value="1"/>
</dbReference>
<evidence type="ECO:0000313" key="4">
    <source>
        <dbReference type="EnsemblMetazoa" id="PPAI000709-PA"/>
    </source>
</evidence>
<protein>
    <submittedName>
        <fullName evidence="4">Uncharacterized protein</fullName>
    </submittedName>
</protein>